<sequence length="128" mass="13317">MDGSDFLSRSAAFMGASGVSLGAFGAHSLRSKLEAKAGGLDNWKTAVNYQLIHAVALLALSALSRTTTQSAVKAACQKAGKMMVLGTSFFSGSIYMLVLDKGPKKILGPLTPVGGLFMIAGWVYLGLM</sequence>
<dbReference type="Proteomes" id="UP001054902">
    <property type="component" value="Unassembled WGS sequence"/>
</dbReference>
<organism evidence="6 7">
    <name type="scientific">Chaetoceros tenuissimus</name>
    <dbReference type="NCBI Taxonomy" id="426638"/>
    <lineage>
        <taxon>Eukaryota</taxon>
        <taxon>Sar</taxon>
        <taxon>Stramenopiles</taxon>
        <taxon>Ochrophyta</taxon>
        <taxon>Bacillariophyta</taxon>
        <taxon>Coscinodiscophyceae</taxon>
        <taxon>Chaetocerotophycidae</taxon>
        <taxon>Chaetocerotales</taxon>
        <taxon>Chaetocerotaceae</taxon>
        <taxon>Chaetoceros</taxon>
    </lineage>
</organism>
<evidence type="ECO:0000256" key="1">
    <source>
        <dbReference type="ARBA" id="ARBA00004141"/>
    </source>
</evidence>
<evidence type="ECO:0000313" key="7">
    <source>
        <dbReference type="Proteomes" id="UP001054902"/>
    </source>
</evidence>
<reference evidence="6 7" key="1">
    <citation type="journal article" date="2021" name="Sci. Rep.">
        <title>The genome of the diatom Chaetoceros tenuissimus carries an ancient integrated fragment of an extant virus.</title>
        <authorList>
            <person name="Hongo Y."/>
            <person name="Kimura K."/>
            <person name="Takaki Y."/>
            <person name="Yoshida Y."/>
            <person name="Baba S."/>
            <person name="Kobayashi G."/>
            <person name="Nagasaki K."/>
            <person name="Hano T."/>
            <person name="Tomaru Y."/>
        </authorList>
    </citation>
    <scope>NUCLEOTIDE SEQUENCE [LARGE SCALE GENOMIC DNA]</scope>
    <source>
        <strain evidence="6 7">NIES-3715</strain>
    </source>
</reference>
<evidence type="ECO:0000256" key="5">
    <source>
        <dbReference type="SAM" id="Phobius"/>
    </source>
</evidence>
<keyword evidence="3 5" id="KW-1133">Transmembrane helix</keyword>
<keyword evidence="4 5" id="KW-0472">Membrane</keyword>
<dbReference type="EMBL" id="BLLK01000074">
    <property type="protein sequence ID" value="GFH61332.1"/>
    <property type="molecule type" value="Genomic_DNA"/>
</dbReference>
<comment type="caution">
    <text evidence="6">The sequence shown here is derived from an EMBL/GenBank/DDBJ whole genome shotgun (WGS) entry which is preliminary data.</text>
</comment>
<evidence type="ECO:0000313" key="6">
    <source>
        <dbReference type="EMBL" id="GFH61332.1"/>
    </source>
</evidence>
<evidence type="ECO:0000256" key="3">
    <source>
        <dbReference type="ARBA" id="ARBA00022989"/>
    </source>
</evidence>
<evidence type="ECO:0008006" key="8">
    <source>
        <dbReference type="Google" id="ProtNLM"/>
    </source>
</evidence>
<evidence type="ECO:0000256" key="2">
    <source>
        <dbReference type="ARBA" id="ARBA00022692"/>
    </source>
</evidence>
<dbReference type="InterPro" id="IPR006696">
    <property type="entry name" value="DUF423"/>
</dbReference>
<name>A0AAD3DB93_9STRA</name>
<dbReference type="GO" id="GO:0016020">
    <property type="term" value="C:membrane"/>
    <property type="evidence" value="ECO:0007669"/>
    <property type="project" value="UniProtKB-SubCell"/>
</dbReference>
<dbReference type="PANTHER" id="PTHR43461:SF1">
    <property type="entry name" value="TRANSMEMBRANE PROTEIN 256"/>
    <property type="match status" value="1"/>
</dbReference>
<accession>A0AAD3DB93</accession>
<feature type="transmembrane region" description="Helical" evidence="5">
    <location>
        <begin position="46"/>
        <end position="63"/>
    </location>
</feature>
<evidence type="ECO:0000256" key="4">
    <source>
        <dbReference type="ARBA" id="ARBA00023136"/>
    </source>
</evidence>
<comment type="subcellular location">
    <subcellularLocation>
        <location evidence="1">Membrane</location>
        <topology evidence="1">Multi-pass membrane protein</topology>
    </subcellularLocation>
</comment>
<feature type="transmembrane region" description="Helical" evidence="5">
    <location>
        <begin position="6"/>
        <end position="26"/>
    </location>
</feature>
<keyword evidence="7" id="KW-1185">Reference proteome</keyword>
<dbReference type="AlphaFoldDB" id="A0AAD3DB93"/>
<gene>
    <name evidence="6" type="ORF">CTEN210_17808</name>
</gene>
<proteinExistence type="predicted"/>
<dbReference type="Pfam" id="PF04241">
    <property type="entry name" value="DUF423"/>
    <property type="match status" value="1"/>
</dbReference>
<keyword evidence="2 5" id="KW-0812">Transmembrane</keyword>
<feature type="transmembrane region" description="Helical" evidence="5">
    <location>
        <begin position="83"/>
        <end position="99"/>
    </location>
</feature>
<protein>
    <recommendedName>
        <fullName evidence="8">DUF423-domain-containing protein</fullName>
    </recommendedName>
</protein>
<feature type="transmembrane region" description="Helical" evidence="5">
    <location>
        <begin position="106"/>
        <end position="125"/>
    </location>
</feature>
<dbReference type="PANTHER" id="PTHR43461">
    <property type="entry name" value="TRANSMEMBRANE PROTEIN 256"/>
    <property type="match status" value="1"/>
</dbReference>